<dbReference type="InterPro" id="IPR036237">
    <property type="entry name" value="Xyl_isomerase-like_sf"/>
</dbReference>
<dbReference type="RefSeq" id="WP_327619403.1">
    <property type="nucleotide sequence ID" value="NZ_JAYWTM010000024.1"/>
</dbReference>
<comment type="caution">
    <text evidence="1">The sequence shown here is derived from an EMBL/GenBank/DDBJ whole genome shotgun (WGS) entry which is preliminary data.</text>
</comment>
<sequence>MKREIVVVTAAYGRDVVERLGGQAALLPIIAESGADGVEIRRELLTEQELQALPALAAGIMRHRLFAVYSVPEGLYSEDGALNPALETRLAEAVALKARAVKFSLGNYRAGDDLRALNACVDGLPLQVVVENDQTKEYGVLAPLQAFFSAVGRSGSPVGMTFDMANWHWVDEDARQAAVRLAEHVRYIHVKAAQRRHHRWHAVDLDSSDGGWRALISLLPERAMRGIEFPLTGRDLTAVTRHYVDLLRED</sequence>
<keyword evidence="2" id="KW-1185">Reference proteome</keyword>
<dbReference type="Proteomes" id="UP001309705">
    <property type="component" value="Unassembled WGS sequence"/>
</dbReference>
<dbReference type="EMBL" id="JAYWTM010000024">
    <property type="protein sequence ID" value="MEC5344615.1"/>
    <property type="molecule type" value="Genomic_DNA"/>
</dbReference>
<accession>A0ABU6JVP5</accession>
<dbReference type="GO" id="GO:0016853">
    <property type="term" value="F:isomerase activity"/>
    <property type="evidence" value="ECO:0007669"/>
    <property type="project" value="UniProtKB-KW"/>
</dbReference>
<reference evidence="1 2" key="1">
    <citation type="journal article" date="2017" name="Int. J. Syst. Evol. Microbiol.">
        <title>Brenneria populi subsp. brevivirga subsp. nov. isolated from symptomatic bark of Populus x euramericana canker, and description of Brenneria populi subsp. populi subsp. nov.</title>
        <authorList>
            <person name="Zheng M.H."/>
            <person name="Piao C.G."/>
            <person name="Xue H."/>
            <person name="Guo M.W."/>
            <person name="Li Y."/>
        </authorList>
    </citation>
    <scope>NUCLEOTIDE SEQUENCE [LARGE SCALE GENOMIC DNA]</scope>
    <source>
        <strain evidence="1 2">D9-5</strain>
    </source>
</reference>
<dbReference type="Gene3D" id="3.20.20.150">
    <property type="entry name" value="Divalent-metal-dependent TIM barrel enzymes"/>
    <property type="match status" value="1"/>
</dbReference>
<keyword evidence="1" id="KW-0413">Isomerase</keyword>
<evidence type="ECO:0000313" key="2">
    <source>
        <dbReference type="Proteomes" id="UP001309705"/>
    </source>
</evidence>
<protein>
    <submittedName>
        <fullName evidence="1">Sugar phosphate isomerase/epimerase</fullName>
    </submittedName>
</protein>
<proteinExistence type="predicted"/>
<evidence type="ECO:0000313" key="1">
    <source>
        <dbReference type="EMBL" id="MEC5344615.1"/>
    </source>
</evidence>
<name>A0ABU6JVP5_9GAMM</name>
<dbReference type="SUPFAM" id="SSF51658">
    <property type="entry name" value="Xylose isomerase-like"/>
    <property type="match status" value="1"/>
</dbReference>
<organism evidence="1 2">
    <name type="scientific">Brenneria populi</name>
    <dbReference type="NCBI Taxonomy" id="1505588"/>
    <lineage>
        <taxon>Bacteria</taxon>
        <taxon>Pseudomonadati</taxon>
        <taxon>Pseudomonadota</taxon>
        <taxon>Gammaproteobacteria</taxon>
        <taxon>Enterobacterales</taxon>
        <taxon>Pectobacteriaceae</taxon>
        <taxon>Brenneria</taxon>
    </lineage>
</organism>
<gene>
    <name evidence="1" type="ORF">VSX58_18630</name>
</gene>